<dbReference type="InterPro" id="IPR016047">
    <property type="entry name" value="M23ase_b-sheet_dom"/>
</dbReference>
<dbReference type="SUPFAM" id="SSF51261">
    <property type="entry name" value="Duplicated hybrid motif"/>
    <property type="match status" value="1"/>
</dbReference>
<dbReference type="InterPro" id="IPR050570">
    <property type="entry name" value="Cell_wall_metabolism_enzyme"/>
</dbReference>
<reference evidence="2 3" key="1">
    <citation type="submission" date="2013-08" db="EMBL/GenBank/DDBJ databases">
        <authorList>
            <person name="Weinstock G."/>
            <person name="Sodergren E."/>
            <person name="Wylie T."/>
            <person name="Fulton L."/>
            <person name="Fulton R."/>
            <person name="Fronick C."/>
            <person name="O'Laughlin M."/>
            <person name="Godfrey J."/>
            <person name="Miner T."/>
            <person name="Herter B."/>
            <person name="Appelbaum E."/>
            <person name="Cordes M."/>
            <person name="Lek S."/>
            <person name="Wollam A."/>
            <person name="Pepin K.H."/>
            <person name="Palsikar V.B."/>
            <person name="Mitreva M."/>
            <person name="Wilson R.K."/>
        </authorList>
    </citation>
    <scope>NUCLEOTIDE SEQUENCE [LARGE SCALE GENOMIC DNA]</scope>
    <source>
        <strain evidence="2 3">ATCC 700332</strain>
    </source>
</reference>
<protein>
    <submittedName>
        <fullName evidence="2">Peptidase, M23 family</fullName>
    </submittedName>
</protein>
<sequence>MIFSKRQCALKSLKAFQLGVIFLLCSAAVYKLSAEQNVFPRGTEKIRIQYTDTVFPGDAVFIRIVLNTSSLEKGKADLLTQGKDTVLQRALLYEIPDKQNKTYIAALPLSSWYKEGEPLHIALSYKLKNEQEESLFLPLSVQAKDFVSETIELNARNTAIKTDKSTERAQQIDRLNEVLNTVDYSAVYQTSVFVLPVQSSRRTSGFADRRVYAYTDGKSSVGLHYGIDFGVPEKTPISACGKGKVVLAENRISTGYSVVIEHLPGLYSLYYHLNSYCVQIGDIVEQGQLIGESGSTGLATGPHLHWEVRLLGTAVNPDLFTSSFPVF</sequence>
<evidence type="ECO:0000259" key="1">
    <source>
        <dbReference type="Pfam" id="PF01551"/>
    </source>
</evidence>
<dbReference type="RefSeq" id="WP_021687807.1">
    <property type="nucleotide sequence ID" value="NZ_KI260569.1"/>
</dbReference>
<dbReference type="Proteomes" id="UP000016649">
    <property type="component" value="Unassembled WGS sequence"/>
</dbReference>
<dbReference type="Pfam" id="PF01551">
    <property type="entry name" value="Peptidase_M23"/>
    <property type="match status" value="1"/>
</dbReference>
<feature type="domain" description="M23ase beta-sheet core" evidence="1">
    <location>
        <begin position="223"/>
        <end position="317"/>
    </location>
</feature>
<comment type="caution">
    <text evidence="2">The sequence shown here is derived from an EMBL/GenBank/DDBJ whole genome shotgun (WGS) entry which is preliminary data.</text>
</comment>
<dbReference type="EMBL" id="AWVH01000039">
    <property type="protein sequence ID" value="ERJ91948.1"/>
    <property type="molecule type" value="Genomic_DNA"/>
</dbReference>
<proteinExistence type="predicted"/>
<dbReference type="InterPro" id="IPR011055">
    <property type="entry name" value="Dup_hybrid_motif"/>
</dbReference>
<gene>
    <name evidence="2" type="ORF">HMPREF9193_01606</name>
</gene>
<dbReference type="CDD" id="cd12797">
    <property type="entry name" value="M23_peptidase"/>
    <property type="match status" value="1"/>
</dbReference>
<dbReference type="Gene3D" id="2.70.70.10">
    <property type="entry name" value="Glucose Permease (Domain IIA)"/>
    <property type="match status" value="1"/>
</dbReference>
<organism evidence="2 3">
    <name type="scientific">Treponema lecithinolyticum ATCC 700332</name>
    <dbReference type="NCBI Taxonomy" id="1321815"/>
    <lineage>
        <taxon>Bacteria</taxon>
        <taxon>Pseudomonadati</taxon>
        <taxon>Spirochaetota</taxon>
        <taxon>Spirochaetia</taxon>
        <taxon>Spirochaetales</taxon>
        <taxon>Treponemataceae</taxon>
        <taxon>Treponema</taxon>
    </lineage>
</organism>
<dbReference type="PANTHER" id="PTHR21666:SF270">
    <property type="entry name" value="MUREIN HYDROLASE ACTIVATOR ENVC"/>
    <property type="match status" value="1"/>
</dbReference>
<keyword evidence="3" id="KW-1185">Reference proteome</keyword>
<dbReference type="PANTHER" id="PTHR21666">
    <property type="entry name" value="PEPTIDASE-RELATED"/>
    <property type="match status" value="1"/>
</dbReference>
<accession>A0ABN0NX29</accession>
<evidence type="ECO:0000313" key="3">
    <source>
        <dbReference type="Proteomes" id="UP000016649"/>
    </source>
</evidence>
<evidence type="ECO:0000313" key="2">
    <source>
        <dbReference type="EMBL" id="ERJ91948.1"/>
    </source>
</evidence>
<name>A0ABN0NX29_TRELE</name>